<dbReference type="UCSC" id="Y37F4.6">
    <property type="organism name" value="c. elegans"/>
</dbReference>
<dbReference type="OrthoDB" id="5794720at2759"/>
<dbReference type="SMART" id="SM00355">
    <property type="entry name" value="ZnF_C2H2"/>
    <property type="match status" value="3"/>
</dbReference>
<dbReference type="GO" id="GO:0008270">
    <property type="term" value="F:zinc ion binding"/>
    <property type="evidence" value="ECO:0007669"/>
    <property type="project" value="UniProtKB-KW"/>
</dbReference>
<accession>G4SJL8</accession>
<evidence type="ECO:0000259" key="3">
    <source>
        <dbReference type="PROSITE" id="PS50157"/>
    </source>
</evidence>
<dbReference type="InterPro" id="IPR013087">
    <property type="entry name" value="Znf_C2H2_type"/>
</dbReference>
<sequence length="517" mass="60679">MTPKSKNEESENQKPQILDSNQNPEVSEVEDPTVTCECCQLLREHATPVVDYLNISKSDVIYDRTLHIYKLESLTTSSKKAPEASQNPGPSSSFSVYPQVAPAKIKRQLDRFEESRLWDLIGLTPKMYEKLPAELKKVTKNRLVFKKCIYRLHNTRHFQVPLVKRGGIRKEDVLKQNYEDDRKLLKKNQAYPCPWDDCPHSFQDPQDMRIHYMFDHESVKLFCCGNRFENYDSFLEHYTQTLNGTGHATWMARECWGCGIRHVDAVTFYQHAERCGCQIHPFACPDPLCGIRFEYLVDVIDHFFIWHDKAGSIVCNDAVYSTRESIEEDLQLFDDGQLVVNYPLKAMYKCGLCNIQFAADQHYREHVATHIENPHLWLVPTILYCVKCNRKNCRFQRTRLIELIPKLIQVTKHIKVEKCEKNPILLIWRLFLTQEYTEILQMVYMKLVAEQRRLAFAEEFLDESEHPECDERRLAYVLNSLCFLYTVPYKSDKEILEEKKEVIAKIMAEDEEINVVE</sequence>
<dbReference type="PROSITE" id="PS00028">
    <property type="entry name" value="ZINC_FINGER_C2H2_1"/>
    <property type="match status" value="2"/>
</dbReference>
<dbReference type="OMA" id="DMRIHYM"/>
<keyword evidence="1" id="KW-0862">Zinc</keyword>
<evidence type="ECO:0000256" key="1">
    <source>
        <dbReference type="PROSITE-ProRule" id="PRU00042"/>
    </source>
</evidence>
<name>A4GZJ4_CAEEL</name>
<proteinExistence type="predicted"/>
<protein>
    <submittedName>
        <fullName evidence="4">C2H2-type domain-containing protein</fullName>
    </submittedName>
</protein>
<dbReference type="eggNOG" id="ENOG502R0NY">
    <property type="taxonomic scope" value="Eukaryota"/>
</dbReference>
<dbReference type="ExpressionAtlas" id="A4GZJ4">
    <property type="expression patterns" value="baseline and differential"/>
</dbReference>
<evidence type="ECO:0000256" key="2">
    <source>
        <dbReference type="SAM" id="MobiDB-lite"/>
    </source>
</evidence>
<feature type="domain" description="C2H2-type" evidence="3">
    <location>
        <begin position="348"/>
        <end position="375"/>
    </location>
</feature>
<organism evidence="4 5">
    <name type="scientific">Caenorhabditis elegans</name>
    <dbReference type="NCBI Taxonomy" id="6239"/>
    <lineage>
        <taxon>Eukaryota</taxon>
        <taxon>Metazoa</taxon>
        <taxon>Ecdysozoa</taxon>
        <taxon>Nematoda</taxon>
        <taxon>Chromadorea</taxon>
        <taxon>Rhabditida</taxon>
        <taxon>Rhabditina</taxon>
        <taxon>Rhabditomorpha</taxon>
        <taxon>Rhabditoidea</taxon>
        <taxon>Rhabditidae</taxon>
        <taxon>Peloderinae</taxon>
        <taxon>Caenorhabditis</taxon>
    </lineage>
</organism>
<gene>
    <name evidence="4" type="ORF">CELE_Y37F4.6</name>
    <name evidence="4 6" type="ORF">Y37F4.6</name>
</gene>
<dbReference type="Bgee" id="WBGene00021387">
    <property type="expression patterns" value="Expressed in pharyngeal muscle cell (C elegans) and 3 other cell types or tissues"/>
</dbReference>
<feature type="compositionally biased region" description="Basic and acidic residues" evidence="2">
    <location>
        <begin position="1"/>
        <end position="12"/>
    </location>
</feature>
<dbReference type="Proteomes" id="UP000001940">
    <property type="component" value="Chromosome I"/>
</dbReference>
<dbReference type="AlphaFoldDB" id="A4GZJ4"/>
<feature type="region of interest" description="Disordered" evidence="2">
    <location>
        <begin position="1"/>
        <end position="29"/>
    </location>
</feature>
<reference evidence="4 5" key="1">
    <citation type="journal article" date="1998" name="Science">
        <title>Genome sequence of the nematode C. elegans: a platform for investigating biology.</title>
        <authorList>
            <consortium name="The C. elegans sequencing consortium"/>
            <person name="Sulson J.E."/>
            <person name="Waterston R."/>
        </authorList>
    </citation>
    <scope>NUCLEOTIDE SEQUENCE [LARGE SCALE GENOMIC DNA]</scope>
    <source>
        <strain evidence="4 5">Bristol N2</strain>
    </source>
</reference>
<dbReference type="PaxDb" id="6239-Y37F4.6b"/>
<dbReference type="Reactome" id="R-CEL-9843940">
    <property type="pathway name" value="Regulation of endogenous retroelements by KRAB-ZFP proteins"/>
</dbReference>
<accession>A4GZJ4</accession>
<dbReference type="InParanoid" id="A4GZJ4"/>
<dbReference type="EMBL" id="BX284601">
    <property type="protein sequence ID" value="CCD66830.1"/>
    <property type="molecule type" value="Genomic_DNA"/>
</dbReference>
<dbReference type="FunCoup" id="A4GZJ4">
    <property type="interactions" value="1410"/>
</dbReference>
<evidence type="ECO:0000313" key="6">
    <source>
        <dbReference type="WormBase" id="Y37F4.6"/>
    </source>
</evidence>
<feature type="compositionally biased region" description="Polar residues" evidence="2">
    <location>
        <begin position="13"/>
        <end position="25"/>
    </location>
</feature>
<evidence type="ECO:0000313" key="5">
    <source>
        <dbReference type="Proteomes" id="UP000001940"/>
    </source>
</evidence>
<keyword evidence="5" id="KW-1185">Reference proteome</keyword>
<keyword evidence="1" id="KW-0479">Metal-binding</keyword>
<dbReference type="PROSITE" id="PS50157">
    <property type="entry name" value="ZINC_FINGER_C2H2_2"/>
    <property type="match status" value="1"/>
</dbReference>
<evidence type="ECO:0000313" key="4">
    <source>
        <dbReference type="EMBL" id="CCD66830.1"/>
    </source>
</evidence>
<dbReference type="AGR" id="WB:WBGene00021387"/>
<keyword evidence="1" id="KW-0863">Zinc-finger</keyword>
<dbReference type="WormBase" id="Y37F4.6">
    <property type="protein sequence ID" value="CE45663"/>
    <property type="gene ID" value="WBGene00021387"/>
</dbReference>
<feature type="region of interest" description="Disordered" evidence="2">
    <location>
        <begin position="77"/>
        <end position="96"/>
    </location>
</feature>